<dbReference type="Pfam" id="PF00291">
    <property type="entry name" value="PALP"/>
    <property type="match status" value="1"/>
</dbReference>
<comment type="cofactor">
    <cofactor evidence="1">
        <name>Ca(2+)</name>
        <dbReference type="ChEBI" id="CHEBI:29108"/>
    </cofactor>
</comment>
<comment type="cofactor">
    <cofactor evidence="2">
        <name>pyridoxal 5'-phosphate</name>
        <dbReference type="ChEBI" id="CHEBI:597326"/>
    </cofactor>
</comment>
<protein>
    <submittedName>
        <fullName evidence="10">Threonine dehydratase</fullName>
        <ecNumber evidence="10">4.3.1.19</ecNumber>
    </submittedName>
</protein>
<dbReference type="GO" id="GO:0030170">
    <property type="term" value="F:pyridoxal phosphate binding"/>
    <property type="evidence" value="ECO:0007669"/>
    <property type="project" value="InterPro"/>
</dbReference>
<dbReference type="GO" id="GO:0018114">
    <property type="term" value="F:threonine racemase activity"/>
    <property type="evidence" value="ECO:0007669"/>
    <property type="project" value="TreeGrafter"/>
</dbReference>
<dbReference type="PANTHER" id="PTHR43050:SF1">
    <property type="entry name" value="SERINE RACEMASE"/>
    <property type="match status" value="1"/>
</dbReference>
<accession>M1LVU8</accession>
<evidence type="ECO:0000256" key="4">
    <source>
        <dbReference type="ARBA" id="ARBA00001946"/>
    </source>
</evidence>
<dbReference type="GO" id="GO:0000287">
    <property type="term" value="F:magnesium ion binding"/>
    <property type="evidence" value="ECO:0007669"/>
    <property type="project" value="TreeGrafter"/>
</dbReference>
<dbReference type="SUPFAM" id="SSF53686">
    <property type="entry name" value="Tryptophan synthase beta subunit-like PLP-dependent enzymes"/>
    <property type="match status" value="1"/>
</dbReference>
<dbReference type="InterPro" id="IPR000634">
    <property type="entry name" value="Ser/Thr_deHydtase_PyrdxlP-BS"/>
</dbReference>
<dbReference type="InterPro" id="IPR036052">
    <property type="entry name" value="TrpB-like_PALP_sf"/>
</dbReference>
<dbReference type="GO" id="GO:0004794">
    <property type="term" value="F:threonine deaminase activity"/>
    <property type="evidence" value="ECO:0007669"/>
    <property type="project" value="UniProtKB-EC"/>
</dbReference>
<evidence type="ECO:0000256" key="7">
    <source>
        <dbReference type="ARBA" id="ARBA00022898"/>
    </source>
</evidence>
<dbReference type="PANTHER" id="PTHR43050">
    <property type="entry name" value="SERINE / THREONINE RACEMASE FAMILY MEMBER"/>
    <property type="match status" value="1"/>
</dbReference>
<dbReference type="Gene3D" id="3.40.50.1100">
    <property type="match status" value="2"/>
</dbReference>
<evidence type="ECO:0000256" key="6">
    <source>
        <dbReference type="ARBA" id="ARBA00022842"/>
    </source>
</evidence>
<dbReference type="AlphaFoldDB" id="M1LVU8"/>
<comment type="cofactor">
    <cofactor evidence="4">
        <name>Mg(2+)</name>
        <dbReference type="ChEBI" id="CHEBI:18420"/>
    </cofactor>
</comment>
<comment type="cofactor">
    <cofactor evidence="3">
        <name>Mn(2+)</name>
        <dbReference type="ChEBI" id="CHEBI:29035"/>
    </cofactor>
</comment>
<dbReference type="EC" id="4.3.1.19" evidence="10"/>
<gene>
    <name evidence="10" type="ORF">CDEE_0304</name>
</gene>
<dbReference type="EMBL" id="CP003804">
    <property type="protein sequence ID" value="AGF47384.1"/>
    <property type="molecule type" value="Genomic_DNA"/>
</dbReference>
<evidence type="ECO:0000256" key="8">
    <source>
        <dbReference type="ARBA" id="ARBA00023239"/>
    </source>
</evidence>
<sequence length="326" mass="35659">MENNLSLPSAEDIVLASKRIADYVCKTPVLVSPDINDIFNADFFFKCENLQITGAFKFRGAFNALANLKTQEKKLGVITFSSGNHAQAIAKASEILGIKSTILMPTDAPKIKIYNTKKYKNCNIILYDRYNDDREQILDQLVKKTGAIPISSYNNNDVIAGSGTVVKELFEEVHNLDAVFMGVGGGGLLSGSSLYIKEKNPLCDVYGVEPINANDGQISLKTGILTRISTPQTIADGAQTQSLGEKNFYIIQKYVKDILTVSDSQLIESMSTLANKLKMIVEPTGCLGFAAIQNIKNEIKNKRIGIIITGGNIDLINFIHLIQSNV</sequence>
<dbReference type="GO" id="GO:0030378">
    <property type="term" value="F:serine racemase activity"/>
    <property type="evidence" value="ECO:0007669"/>
    <property type="project" value="TreeGrafter"/>
</dbReference>
<dbReference type="RefSeq" id="WP_015238926.1">
    <property type="nucleotide sequence ID" value="NC_020283.1"/>
</dbReference>
<dbReference type="GO" id="GO:0005524">
    <property type="term" value="F:ATP binding"/>
    <property type="evidence" value="ECO:0007669"/>
    <property type="project" value="TreeGrafter"/>
</dbReference>
<dbReference type="KEGG" id="kct:CDEE_0304"/>
<dbReference type="HOGENOM" id="CLU_021152_4_2_4"/>
<dbReference type="STRING" id="1208918.CDEE_0304"/>
<dbReference type="InterPro" id="IPR001926">
    <property type="entry name" value="TrpB-like_PALP"/>
</dbReference>
<dbReference type="eggNOG" id="COG1171">
    <property type="taxonomic scope" value="Bacteria"/>
</dbReference>
<evidence type="ECO:0000256" key="5">
    <source>
        <dbReference type="ARBA" id="ARBA00010869"/>
    </source>
</evidence>
<dbReference type="FunFam" id="3.40.50.1100:FF:000007">
    <property type="entry name" value="L-threonine dehydratase catabolic TdcB"/>
    <property type="match status" value="1"/>
</dbReference>
<evidence type="ECO:0000256" key="3">
    <source>
        <dbReference type="ARBA" id="ARBA00001936"/>
    </source>
</evidence>
<comment type="similarity">
    <text evidence="5">Belongs to the serine/threonine dehydratase family.</text>
</comment>
<proteinExistence type="inferred from homology"/>
<feature type="domain" description="Tryptophan synthase beta chain-like PALP" evidence="9">
    <location>
        <begin position="22"/>
        <end position="310"/>
    </location>
</feature>
<evidence type="ECO:0000313" key="10">
    <source>
        <dbReference type="EMBL" id="AGF47384.1"/>
    </source>
</evidence>
<dbReference type="GO" id="GO:0006520">
    <property type="term" value="P:amino acid metabolic process"/>
    <property type="evidence" value="ECO:0007669"/>
    <property type="project" value="InterPro"/>
</dbReference>
<dbReference type="PROSITE" id="PS00165">
    <property type="entry name" value="DEHYDRATASE_SER_THR"/>
    <property type="match status" value="1"/>
</dbReference>
<dbReference type="PATRIC" id="fig|1208918.3.peg.80"/>
<evidence type="ECO:0000256" key="1">
    <source>
        <dbReference type="ARBA" id="ARBA00001913"/>
    </source>
</evidence>
<reference evidence="10 11" key="1">
    <citation type="journal article" date="2013" name="Genome Biol. Evol.">
        <title>Genome evolution and phylogenomic analysis of candidatus kinetoplastibacterium, the betaproteobacterial endosymbionts of strigomonas and angomonas.</title>
        <authorList>
            <person name="Alves J.M."/>
            <person name="Serrano M.G."/>
            <person name="Maia da Silva F."/>
            <person name="Voegtly L.J."/>
            <person name="Matveyev A.V."/>
            <person name="Teixeira M.M."/>
            <person name="Camargo E.P."/>
            <person name="Buck G.A."/>
        </authorList>
    </citation>
    <scope>NUCLEOTIDE SEQUENCE [LARGE SCALE GENOMIC DNA]</scope>
    <source>
        <strain evidence="10 11">TCC036E</strain>
    </source>
</reference>
<evidence type="ECO:0000313" key="11">
    <source>
        <dbReference type="Proteomes" id="UP000011686"/>
    </source>
</evidence>
<dbReference type="GO" id="GO:0003941">
    <property type="term" value="F:L-serine ammonia-lyase activity"/>
    <property type="evidence" value="ECO:0007669"/>
    <property type="project" value="TreeGrafter"/>
</dbReference>
<dbReference type="GO" id="GO:0008721">
    <property type="term" value="F:D-serine ammonia-lyase activity"/>
    <property type="evidence" value="ECO:0007669"/>
    <property type="project" value="TreeGrafter"/>
</dbReference>
<organism evidence="10 11">
    <name type="scientific">Candidatus Kinetoplastidibacterium crithidiae TCC036E</name>
    <dbReference type="NCBI Taxonomy" id="1208918"/>
    <lineage>
        <taxon>Bacteria</taxon>
        <taxon>Pseudomonadati</taxon>
        <taxon>Pseudomonadota</taxon>
        <taxon>Betaproteobacteria</taxon>
        <taxon>Candidatus Kinetoplastidibacterium</taxon>
    </lineage>
</organism>
<keyword evidence="7" id="KW-0663">Pyridoxal phosphate</keyword>
<evidence type="ECO:0000256" key="2">
    <source>
        <dbReference type="ARBA" id="ARBA00001933"/>
    </source>
</evidence>
<keyword evidence="8 10" id="KW-0456">Lyase</keyword>
<dbReference type="Proteomes" id="UP000011686">
    <property type="component" value="Chromosome"/>
</dbReference>
<keyword evidence="6" id="KW-0460">Magnesium</keyword>
<dbReference type="CDD" id="cd01562">
    <property type="entry name" value="Thr-dehyd"/>
    <property type="match status" value="1"/>
</dbReference>
<evidence type="ECO:0000259" key="9">
    <source>
        <dbReference type="Pfam" id="PF00291"/>
    </source>
</evidence>
<name>M1LVU8_9PROT</name>
<keyword evidence="11" id="KW-1185">Reference proteome</keyword>